<comment type="caution">
    <text evidence="1">The sequence shown here is derived from an EMBL/GenBank/DDBJ whole genome shotgun (WGS) entry which is preliminary data.</text>
</comment>
<dbReference type="EMBL" id="NIZV01000047">
    <property type="protein sequence ID" value="RSM15828.1"/>
    <property type="molecule type" value="Genomic_DNA"/>
</dbReference>
<evidence type="ECO:0000313" key="2">
    <source>
        <dbReference type="Proteomes" id="UP000288429"/>
    </source>
</evidence>
<protein>
    <submittedName>
        <fullName evidence="1">Uncharacterized protein</fullName>
    </submittedName>
</protein>
<proteinExistence type="predicted"/>
<dbReference type="AlphaFoldDB" id="A0A428UND1"/>
<reference evidence="1 2" key="1">
    <citation type="submission" date="2017-06" db="EMBL/GenBank/DDBJ databases">
        <title>Cmopartive genomic analysis of Ambrosia Fusariam Clade fungi.</title>
        <authorList>
            <person name="Stajich J.E."/>
            <person name="Carrillo J."/>
            <person name="Kijimoto T."/>
            <person name="Eskalen A."/>
            <person name="O'Donnell K."/>
            <person name="Kasson M."/>
        </authorList>
    </citation>
    <scope>NUCLEOTIDE SEQUENCE [LARGE SCALE GENOMIC DNA]</scope>
    <source>
        <strain evidence="1 2">NRRL 20438</strain>
    </source>
</reference>
<evidence type="ECO:0000313" key="1">
    <source>
        <dbReference type="EMBL" id="RSM15828.1"/>
    </source>
</evidence>
<dbReference type="Proteomes" id="UP000288429">
    <property type="component" value="Unassembled WGS sequence"/>
</dbReference>
<name>A0A428UND1_9HYPO</name>
<organism evidence="1 2">
    <name type="scientific">Fusarium ambrosium</name>
    <dbReference type="NCBI Taxonomy" id="131363"/>
    <lineage>
        <taxon>Eukaryota</taxon>
        <taxon>Fungi</taxon>
        <taxon>Dikarya</taxon>
        <taxon>Ascomycota</taxon>
        <taxon>Pezizomycotina</taxon>
        <taxon>Sordariomycetes</taxon>
        <taxon>Hypocreomycetidae</taxon>
        <taxon>Hypocreales</taxon>
        <taxon>Nectriaceae</taxon>
        <taxon>Fusarium</taxon>
        <taxon>Fusarium solani species complex</taxon>
    </lineage>
</organism>
<gene>
    <name evidence="1" type="ORF">CDV31_004770</name>
</gene>
<keyword evidence="2" id="KW-1185">Reference proteome</keyword>
<sequence length="633" mass="70946">MADKTTLEPVVASPPKGAFHGTRGLFERICRNAGVIPNKDALEHLDLLDIRNLLSKVLSELQTLPLAQGKPNPVGLRFVVRQLQIRVEKNLLGTATGRPFDLDRATELLKAVLGDKPDHDDIWGLAESCSQPPGDEGRDAIPDARHFFLEQLRIVEKTCHLGDWKRLTKDLFNSLEYPHFDAKASISALLKDNRSRLTLTCAKWAIPVCMVLRQLATEMRMAVQLVESIRWDENVVIDALETLRFSIDDFYGPLARILASYCMEKKDEKYSNSITLKLRDRLETFGQVGKFCKDSITDAEMAFGELVVHWGSDSEARDCFVARGLDLKSWDLFPVFAATPAANKVPSATFTELLIRQQVSLQRRSIVSVLHKKELAQATGYISNILSALERARSKYPLADSSGVPRTLTIVVDQETGIATTGATQPAYHDDFPWLKTVGKQIHGLRLGGTFRRAIHLCSDNVAQLVKEAKSKTDEKRAEHLRNELVDSIYSELMTATKETTELSRTPRQNNPVPASNPQLGEWYSHWISSVPPSKGYEVIPGPEETVFCWAIRPDSFQHKPPCLRCQRIYSQWALHGRPNDVESKRAALGDLYARDALQYNVEKGTCTYCAESVAAAKINLLRNSALSLEERE</sequence>
<accession>A0A428UND1</accession>